<dbReference type="GO" id="GO:0046487">
    <property type="term" value="P:glyoxylate metabolic process"/>
    <property type="evidence" value="ECO:0007669"/>
    <property type="project" value="TreeGrafter"/>
</dbReference>
<sequence>MLRFAANLTYLFTELPMLDRFAAAAEAGFKGVEIPYPYDIDPRDLTRTARAFNMDMILLNCPPPNWGGGPRGFAAVPGLEARFRKDFDHALRVAQRLNVRHIHVLAGKAKGEQARQTFIENLRWATERAPHANLAIKPLSSPSGAFAENFLNNYQQASDIISEIGSGNLGIQFDTFHAQSLTRDVIGTWRRYADQIRHVQIAGYPKRDEPFAGSINFPNLFEELDRYGYQGWVGARYTPATRTDLGLGWMPKIATA</sequence>
<evidence type="ECO:0000259" key="3">
    <source>
        <dbReference type="Pfam" id="PF01261"/>
    </source>
</evidence>
<dbReference type="Pfam" id="PF01261">
    <property type="entry name" value="AP_endonuc_2"/>
    <property type="match status" value="1"/>
</dbReference>
<dbReference type="PANTHER" id="PTHR43489:SF6">
    <property type="entry name" value="HYDROXYPYRUVATE ISOMERASE-RELATED"/>
    <property type="match status" value="1"/>
</dbReference>
<comment type="caution">
    <text evidence="4">The sequence shown here is derived from an EMBL/GenBank/DDBJ whole genome shotgun (WGS) entry which is preliminary data.</text>
</comment>
<dbReference type="PANTHER" id="PTHR43489">
    <property type="entry name" value="ISOMERASE"/>
    <property type="match status" value="1"/>
</dbReference>
<protein>
    <submittedName>
        <fullName evidence="4">TIM barrel protein</fullName>
    </submittedName>
</protein>
<dbReference type="InterPro" id="IPR036237">
    <property type="entry name" value="Xyl_isomerase-like_sf"/>
</dbReference>
<dbReference type="SUPFAM" id="SSF51658">
    <property type="entry name" value="Xylose isomerase-like"/>
    <property type="match status" value="1"/>
</dbReference>
<proteinExistence type="inferred from homology"/>
<gene>
    <name evidence="4" type="ORF">H4P12_04640</name>
</gene>
<reference evidence="4" key="1">
    <citation type="submission" date="2020-08" db="EMBL/GenBank/DDBJ databases">
        <title>Paracoccus amoyensis sp. nov., isolated from the surface seawater at coast of Xiamen, Fujian.</title>
        <authorList>
            <person name="Lyu L."/>
        </authorList>
    </citation>
    <scope>NUCLEOTIDE SEQUENCE</scope>
    <source>
        <strain evidence="4">11-3</strain>
    </source>
</reference>
<evidence type="ECO:0000256" key="2">
    <source>
        <dbReference type="PIRNR" id="PIRNR006241"/>
    </source>
</evidence>
<dbReference type="Gene3D" id="3.20.20.150">
    <property type="entry name" value="Divalent-metal-dependent TIM barrel enzymes"/>
    <property type="match status" value="1"/>
</dbReference>
<dbReference type="InterPro" id="IPR013022">
    <property type="entry name" value="Xyl_isomerase-like_TIM-brl"/>
</dbReference>
<feature type="domain" description="Xylose isomerase-like TIM barrel" evidence="3">
    <location>
        <begin position="21"/>
        <end position="252"/>
    </location>
</feature>
<dbReference type="RefSeq" id="WP_187792385.1">
    <property type="nucleotide sequence ID" value="NZ_JACOQL010000001.1"/>
</dbReference>
<accession>A0A926GER4</accession>
<keyword evidence="5" id="KW-1185">Reference proteome</keyword>
<dbReference type="AlphaFoldDB" id="A0A926GER4"/>
<organism evidence="4 5">
    <name type="scientific">Paracoccus amoyensis</name>
    <dbReference type="NCBI Taxonomy" id="2760093"/>
    <lineage>
        <taxon>Bacteria</taxon>
        <taxon>Pseudomonadati</taxon>
        <taxon>Pseudomonadota</taxon>
        <taxon>Alphaproteobacteria</taxon>
        <taxon>Rhodobacterales</taxon>
        <taxon>Paracoccaceae</taxon>
        <taxon>Paracoccus</taxon>
    </lineage>
</organism>
<dbReference type="PIRSF" id="PIRSF006241">
    <property type="entry name" value="HyI"/>
    <property type="match status" value="1"/>
</dbReference>
<keyword evidence="1 2" id="KW-0413">Isomerase</keyword>
<evidence type="ECO:0000313" key="4">
    <source>
        <dbReference type="EMBL" id="MBC9246014.1"/>
    </source>
</evidence>
<dbReference type="Proteomes" id="UP000608594">
    <property type="component" value="Unassembled WGS sequence"/>
</dbReference>
<evidence type="ECO:0000256" key="1">
    <source>
        <dbReference type="ARBA" id="ARBA00023235"/>
    </source>
</evidence>
<evidence type="ECO:0000313" key="5">
    <source>
        <dbReference type="Proteomes" id="UP000608594"/>
    </source>
</evidence>
<name>A0A926GER4_9RHOB</name>
<dbReference type="GO" id="GO:0008903">
    <property type="term" value="F:hydroxypyruvate isomerase activity"/>
    <property type="evidence" value="ECO:0007669"/>
    <property type="project" value="TreeGrafter"/>
</dbReference>
<comment type="similarity">
    <text evidence="2">Belongs to the hyi family.</text>
</comment>
<dbReference type="InterPro" id="IPR050417">
    <property type="entry name" value="Sugar_Epim/Isomerase"/>
</dbReference>
<dbReference type="InterPro" id="IPR026040">
    <property type="entry name" value="HyI-like"/>
</dbReference>
<dbReference type="EMBL" id="JACOQL010000001">
    <property type="protein sequence ID" value="MBC9246014.1"/>
    <property type="molecule type" value="Genomic_DNA"/>
</dbReference>